<feature type="domain" description="Transposase DDE" evidence="2">
    <location>
        <begin position="402"/>
        <end position="524"/>
    </location>
</feature>
<name>A0A370HK86_9NOCA</name>
<dbReference type="InterPro" id="IPR047629">
    <property type="entry name" value="IS1182_transpos"/>
</dbReference>
<protein>
    <submittedName>
        <fullName evidence="3">Transposase</fullName>
    </submittedName>
</protein>
<gene>
    <name evidence="3" type="ORF">DFR76_1285</name>
</gene>
<reference evidence="3 4" key="1">
    <citation type="submission" date="2018-07" db="EMBL/GenBank/DDBJ databases">
        <title>Genomic Encyclopedia of Type Strains, Phase IV (KMG-IV): sequencing the most valuable type-strain genomes for metagenomic binning, comparative biology and taxonomic classification.</title>
        <authorList>
            <person name="Goeker M."/>
        </authorList>
    </citation>
    <scope>NUCLEOTIDE SEQUENCE [LARGE SCALE GENOMIC DNA]</scope>
    <source>
        <strain evidence="3 4">DSM 44290</strain>
    </source>
</reference>
<dbReference type="InterPro" id="IPR025668">
    <property type="entry name" value="Tnp_DDE_dom"/>
</dbReference>
<dbReference type="EMBL" id="QQBC01000028">
    <property type="protein sequence ID" value="RDI58938.1"/>
    <property type="molecule type" value="Genomic_DNA"/>
</dbReference>
<evidence type="ECO:0000259" key="1">
    <source>
        <dbReference type="Pfam" id="PF05598"/>
    </source>
</evidence>
<dbReference type="NCBIfam" id="NF033551">
    <property type="entry name" value="transpos_IS1182"/>
    <property type="match status" value="1"/>
</dbReference>
<evidence type="ECO:0000313" key="4">
    <source>
        <dbReference type="Proteomes" id="UP000254869"/>
    </source>
</evidence>
<dbReference type="Pfam" id="PF13751">
    <property type="entry name" value="DDE_Tnp_1_6"/>
    <property type="match status" value="1"/>
</dbReference>
<comment type="caution">
    <text evidence="3">The sequence shown here is derived from an EMBL/GenBank/DDBJ whole genome shotgun (WGS) entry which is preliminary data.</text>
</comment>
<accession>A0A370HK86</accession>
<feature type="domain" description="Transposase InsH N-terminal" evidence="1">
    <location>
        <begin position="32"/>
        <end position="113"/>
    </location>
</feature>
<dbReference type="InterPro" id="IPR008490">
    <property type="entry name" value="Transposase_InsH_N"/>
</dbReference>
<dbReference type="STRING" id="1210086.GCA_001613105_07991"/>
<dbReference type="PANTHER" id="PTHR35604">
    <property type="entry name" value="TRANSPOSASE INSH FOR INSERTION SEQUENCE ELEMENT IS5A-RELATED"/>
    <property type="match status" value="1"/>
</dbReference>
<evidence type="ECO:0000259" key="2">
    <source>
        <dbReference type="Pfam" id="PF13751"/>
    </source>
</evidence>
<sequence length="548" mass="60748">MSLRPRRLDGVPAETVRVARIVFPDGCLAMRMRDVLGPIFTDTEFAEMFSRRGQPALSPALLALVSVLQYAEGLTDRQAAQAVRARIDWKYALALELTDPGFDYSVLSEFRARLITGGLEQRLLDAVLEVTRQAGLLKAGGRQRTDSTHVLAAVRDLNRLQFVTETLRSALNALAAAAPEWLTGVAEPEWFDRYSARSEDTRFPSRWAARAAHADQIGADGMTVLAAVAAAEAPAWLRQLPAVELLRRIWIQQYQITDGTVTWRDKKDLPPAAIRYCSPYDDQARTGTKRDASWNGYKVHLTETCEPDAPHLITHVATTPAPVPDMAMTAAIHIGLAERDLLPDVHLVDAGYVDAELLITTGQNHGVELLGPAKAATGWQAATNDGYALSDFTIDWDNEQATCPQGIASRSWKADRSQDGTPVIRVRFPSSACQSCPTRDQCTRSSTGRRLTLRHRAQHQALQLARAEQQTAQWQQRYQHRAGVEGTIAQGIRVCGLRRSRYRGLAKTRLQHLLTAAGLNLNRLNTWWETTPFARTRTSHFAALRPAV</sequence>
<keyword evidence="4" id="KW-1185">Reference proteome</keyword>
<evidence type="ECO:0000313" key="3">
    <source>
        <dbReference type="EMBL" id="RDI58938.1"/>
    </source>
</evidence>
<dbReference type="AlphaFoldDB" id="A0A370HK86"/>
<dbReference type="PANTHER" id="PTHR35604:SF2">
    <property type="entry name" value="TRANSPOSASE INSH FOR INSERTION SEQUENCE ELEMENT IS5A-RELATED"/>
    <property type="match status" value="1"/>
</dbReference>
<dbReference type="Proteomes" id="UP000254869">
    <property type="component" value="Unassembled WGS sequence"/>
</dbReference>
<proteinExistence type="predicted"/>
<dbReference type="RefSeq" id="WP_082876644.1">
    <property type="nucleotide sequence ID" value="NZ_QQBC01000028.1"/>
</dbReference>
<organism evidence="3 4">
    <name type="scientific">Nocardia pseudobrasiliensis</name>
    <dbReference type="NCBI Taxonomy" id="45979"/>
    <lineage>
        <taxon>Bacteria</taxon>
        <taxon>Bacillati</taxon>
        <taxon>Actinomycetota</taxon>
        <taxon>Actinomycetes</taxon>
        <taxon>Mycobacteriales</taxon>
        <taxon>Nocardiaceae</taxon>
        <taxon>Nocardia</taxon>
    </lineage>
</organism>
<dbReference type="Pfam" id="PF05598">
    <property type="entry name" value="DUF772"/>
    <property type="match status" value="1"/>
</dbReference>